<gene>
    <name evidence="15" type="ORF">IPMB12_05775</name>
</gene>
<evidence type="ECO:0000256" key="8">
    <source>
        <dbReference type="ARBA" id="ARBA00063809"/>
    </source>
</evidence>
<evidence type="ECO:0000256" key="7">
    <source>
        <dbReference type="ARBA" id="ARBA00055169"/>
    </source>
</evidence>
<feature type="domain" description="THIF-type NAD/FAD binding fold" evidence="14">
    <location>
        <begin position="12"/>
        <end position="246"/>
    </location>
</feature>
<evidence type="ECO:0000256" key="9">
    <source>
        <dbReference type="ARBA" id="ARBA00066884"/>
    </source>
</evidence>
<dbReference type="InterPro" id="IPR035985">
    <property type="entry name" value="Ubiquitin-activating_enz"/>
</dbReference>
<evidence type="ECO:0000313" key="16">
    <source>
        <dbReference type="Proteomes" id="UP000501168"/>
    </source>
</evidence>
<keyword evidence="5" id="KW-0067">ATP-binding</keyword>
<evidence type="ECO:0000256" key="4">
    <source>
        <dbReference type="ARBA" id="ARBA00022741"/>
    </source>
</evidence>
<dbReference type="InterPro" id="IPR000594">
    <property type="entry name" value="ThiF_NAD_FAD-bd"/>
</dbReference>
<evidence type="ECO:0000313" key="15">
    <source>
        <dbReference type="EMBL" id="QIQ21233.1"/>
    </source>
</evidence>
<dbReference type="SUPFAM" id="SSF69572">
    <property type="entry name" value="Activating enzymes of the ubiquitin-like proteins"/>
    <property type="match status" value="1"/>
</dbReference>
<dbReference type="PANTHER" id="PTHR10953">
    <property type="entry name" value="UBIQUITIN-ACTIVATING ENZYME E1"/>
    <property type="match status" value="1"/>
</dbReference>
<dbReference type="RefSeq" id="WP_166915839.1">
    <property type="nucleotide sequence ID" value="NZ_CP050253.1"/>
</dbReference>
<dbReference type="FunCoup" id="A0A6G9IAJ0">
    <property type="interactions" value="544"/>
</dbReference>
<dbReference type="GO" id="GO:0008641">
    <property type="term" value="F:ubiquitin-like modifier activating enzyme activity"/>
    <property type="evidence" value="ECO:0007669"/>
    <property type="project" value="InterPro"/>
</dbReference>
<evidence type="ECO:0000256" key="1">
    <source>
        <dbReference type="ARBA" id="ARBA00005046"/>
    </source>
</evidence>
<accession>A0A6G9IAJ0</accession>
<comment type="subunit">
    <text evidence="8">Homodimer. Forms a stable heterotetrameric complex of 2 MoeB and 2 MoaD during adenylation of MoaD.</text>
</comment>
<protein>
    <recommendedName>
        <fullName evidence="10">Molybdopterin-synthase adenylyltransferase</fullName>
        <ecNumber evidence="9">2.7.7.80</ecNumber>
    </recommendedName>
    <alternativeName>
        <fullName evidence="13">MoaD protein adenylase</fullName>
    </alternativeName>
    <alternativeName>
        <fullName evidence="11">Molybdopterin-converting factor subunit 1 adenylase</fullName>
    </alternativeName>
    <alternativeName>
        <fullName evidence="12">Sulfur carrier protein MoaD adenylyltransferase</fullName>
    </alternativeName>
</protein>
<dbReference type="EC" id="2.7.7.80" evidence="9"/>
<keyword evidence="4" id="KW-0547">Nucleotide-binding</keyword>
<evidence type="ECO:0000256" key="12">
    <source>
        <dbReference type="ARBA" id="ARBA00075328"/>
    </source>
</evidence>
<dbReference type="Gene3D" id="3.40.50.720">
    <property type="entry name" value="NAD(P)-binding Rossmann-like Domain"/>
    <property type="match status" value="1"/>
</dbReference>
<comment type="pathway">
    <text evidence="1">Cofactor biosynthesis; molybdopterin biosynthesis.</text>
</comment>
<dbReference type="GO" id="GO:0061605">
    <property type="term" value="F:molybdopterin-synthase adenylyltransferase activity"/>
    <property type="evidence" value="ECO:0007669"/>
    <property type="project" value="UniProtKB-EC"/>
</dbReference>
<organism evidence="15 16">
    <name type="scientific">Zophobihabitans entericus</name>
    <dbReference type="NCBI Taxonomy" id="1635327"/>
    <lineage>
        <taxon>Bacteria</taxon>
        <taxon>Pseudomonadati</taxon>
        <taxon>Pseudomonadota</taxon>
        <taxon>Gammaproteobacteria</taxon>
        <taxon>Orbales</taxon>
        <taxon>Orbaceae</taxon>
        <taxon>Zophobihabitans</taxon>
    </lineage>
</organism>
<dbReference type="GO" id="GO:0004792">
    <property type="term" value="F:thiosulfate-cyanide sulfurtransferase activity"/>
    <property type="evidence" value="ECO:0007669"/>
    <property type="project" value="TreeGrafter"/>
</dbReference>
<dbReference type="InParanoid" id="A0A6G9IAJ0"/>
<dbReference type="CDD" id="cd00757">
    <property type="entry name" value="ThiF_MoeB_HesA_family"/>
    <property type="match status" value="1"/>
</dbReference>
<evidence type="ECO:0000256" key="2">
    <source>
        <dbReference type="ARBA" id="ARBA00009919"/>
    </source>
</evidence>
<keyword evidence="15" id="KW-0548">Nucleotidyltransferase</keyword>
<evidence type="ECO:0000256" key="6">
    <source>
        <dbReference type="ARBA" id="ARBA00052218"/>
    </source>
</evidence>
<evidence type="ECO:0000259" key="14">
    <source>
        <dbReference type="Pfam" id="PF00899"/>
    </source>
</evidence>
<keyword evidence="16" id="KW-1185">Reference proteome</keyword>
<dbReference type="GO" id="GO:0005829">
    <property type="term" value="C:cytosol"/>
    <property type="evidence" value="ECO:0007669"/>
    <property type="project" value="TreeGrafter"/>
</dbReference>
<evidence type="ECO:0000256" key="10">
    <source>
        <dbReference type="ARBA" id="ARBA00073635"/>
    </source>
</evidence>
<dbReference type="InterPro" id="IPR045886">
    <property type="entry name" value="ThiF/MoeB/HesA"/>
</dbReference>
<name>A0A6G9IAJ0_9GAMM</name>
<sequence length="249" mass="27655">MAELSYQELLRYNRQINLKNFDIDKQQILKDSSVLMIGLGGLGCAAAPYLVTAGIGHLTLVDFDTVSVTNLQRQILHTDETVGLLKVDSAESALRKLNPYVEFSKINTMLDDSDLKEQIIKHDIVLDCCDNLATRLQLNQLCYQTKTPLISGAAIRMEGLLSTFLYQQDEPCYHCLSLLFGEEQLTCAEAGVMSPLVGMIGSMQAMEVIKVLTHYGQPLFGRLLTIDAITMQFNELSLPKFPSCPVCSK</sequence>
<dbReference type="EMBL" id="CP050253">
    <property type="protein sequence ID" value="QIQ21233.1"/>
    <property type="molecule type" value="Genomic_DNA"/>
</dbReference>
<dbReference type="GO" id="GO:0005524">
    <property type="term" value="F:ATP binding"/>
    <property type="evidence" value="ECO:0007669"/>
    <property type="project" value="UniProtKB-KW"/>
</dbReference>
<dbReference type="Proteomes" id="UP000501168">
    <property type="component" value="Chromosome"/>
</dbReference>
<keyword evidence="3 15" id="KW-0808">Transferase</keyword>
<comment type="similarity">
    <text evidence="2">Belongs to the HesA/MoeB/ThiF family.</text>
</comment>
<proteinExistence type="inferred from homology"/>
<dbReference type="NCBIfam" id="NF004281">
    <property type="entry name" value="PRK05690.1"/>
    <property type="match status" value="1"/>
</dbReference>
<dbReference type="FunFam" id="3.40.50.720:FF:000033">
    <property type="entry name" value="Adenylyltransferase and sulfurtransferase MOCS3"/>
    <property type="match status" value="1"/>
</dbReference>
<evidence type="ECO:0000256" key="5">
    <source>
        <dbReference type="ARBA" id="ARBA00022840"/>
    </source>
</evidence>
<dbReference type="AlphaFoldDB" id="A0A6G9IAJ0"/>
<dbReference type="Pfam" id="PF00899">
    <property type="entry name" value="ThiF"/>
    <property type="match status" value="1"/>
</dbReference>
<comment type="catalytic activity">
    <reaction evidence="6">
        <text>[molybdopterin-synthase sulfur-carrier protein]-C-terminal Gly-Gly + ATP + H(+) = [molybdopterin-synthase sulfur-carrier protein]-C-terminal Gly-Gly-AMP + diphosphate</text>
        <dbReference type="Rhea" id="RHEA:43616"/>
        <dbReference type="Rhea" id="RHEA-COMP:12159"/>
        <dbReference type="Rhea" id="RHEA-COMP:12202"/>
        <dbReference type="ChEBI" id="CHEBI:15378"/>
        <dbReference type="ChEBI" id="CHEBI:30616"/>
        <dbReference type="ChEBI" id="CHEBI:33019"/>
        <dbReference type="ChEBI" id="CHEBI:90618"/>
        <dbReference type="ChEBI" id="CHEBI:90778"/>
        <dbReference type="EC" id="2.7.7.80"/>
    </reaction>
</comment>
<comment type="function">
    <text evidence="7">Catalyzes the adenylation by ATP of the carboxyl group of the C-terminal glycine of sulfur carrier protein MoaD.</text>
</comment>
<evidence type="ECO:0000256" key="11">
    <source>
        <dbReference type="ARBA" id="ARBA00075110"/>
    </source>
</evidence>
<dbReference type="KEGG" id="orb:IPMB12_05775"/>
<evidence type="ECO:0000256" key="3">
    <source>
        <dbReference type="ARBA" id="ARBA00022679"/>
    </source>
</evidence>
<reference evidence="15 16" key="1">
    <citation type="submission" date="2020-03" db="EMBL/GenBank/DDBJ databases">
        <title>Complete genome sequence of Orbus sp. IPMB12 (BCRC 80908).</title>
        <authorList>
            <person name="Lo W.-S."/>
            <person name="Chang T.-H."/>
            <person name="Kuo C.-H."/>
        </authorList>
    </citation>
    <scope>NUCLEOTIDE SEQUENCE [LARGE SCALE GENOMIC DNA]</scope>
    <source>
        <strain evidence="15 16">IPMB12</strain>
    </source>
</reference>
<dbReference type="GO" id="GO:0008146">
    <property type="term" value="F:sulfotransferase activity"/>
    <property type="evidence" value="ECO:0007669"/>
    <property type="project" value="TreeGrafter"/>
</dbReference>
<dbReference type="PANTHER" id="PTHR10953:SF194">
    <property type="entry name" value="MOLYBDOPTERIN-SYNTHASE ADENYLYLTRANSFERASE"/>
    <property type="match status" value="1"/>
</dbReference>
<evidence type="ECO:0000256" key="13">
    <source>
        <dbReference type="ARBA" id="ARBA00078531"/>
    </source>
</evidence>